<feature type="compositionally biased region" description="Polar residues" evidence="1">
    <location>
        <begin position="1"/>
        <end position="20"/>
    </location>
</feature>
<reference evidence="2" key="1">
    <citation type="journal article" date="2020" name="BMC Genomics">
        <title>Correction to: Identification and distribution of gene clusters required for synthesis of sphingolipid metabolism inhibitors in diverse species of the filamentous fungus Fusarium.</title>
        <authorList>
            <person name="Kim H.S."/>
            <person name="Lohmar J.M."/>
            <person name="Busman M."/>
            <person name="Brown D.W."/>
            <person name="Naumann T.A."/>
            <person name="Divon H.H."/>
            <person name="Lysoe E."/>
            <person name="Uhlig S."/>
            <person name="Proctor R.H."/>
        </authorList>
    </citation>
    <scope>NUCLEOTIDE SEQUENCE</scope>
    <source>
        <strain evidence="2">NRRL 20472</strain>
    </source>
</reference>
<reference evidence="2" key="2">
    <citation type="submission" date="2020-05" db="EMBL/GenBank/DDBJ databases">
        <authorList>
            <person name="Kim H.-S."/>
            <person name="Proctor R.H."/>
            <person name="Brown D.W."/>
        </authorList>
    </citation>
    <scope>NUCLEOTIDE SEQUENCE</scope>
    <source>
        <strain evidence="2">NRRL 20472</strain>
    </source>
</reference>
<evidence type="ECO:0000256" key="1">
    <source>
        <dbReference type="SAM" id="MobiDB-lite"/>
    </source>
</evidence>
<feature type="compositionally biased region" description="Basic and acidic residues" evidence="1">
    <location>
        <begin position="246"/>
        <end position="255"/>
    </location>
</feature>
<protein>
    <submittedName>
        <fullName evidence="2">Uncharacterized protein</fullName>
    </submittedName>
</protein>
<evidence type="ECO:0000313" key="3">
    <source>
        <dbReference type="Proteomes" id="UP000622797"/>
    </source>
</evidence>
<dbReference type="EMBL" id="JABEXW010000220">
    <property type="protein sequence ID" value="KAF4967844.1"/>
    <property type="molecule type" value="Genomic_DNA"/>
</dbReference>
<feature type="region of interest" description="Disordered" evidence="1">
    <location>
        <begin position="198"/>
        <end position="255"/>
    </location>
</feature>
<feature type="region of interest" description="Disordered" evidence="1">
    <location>
        <begin position="75"/>
        <end position="108"/>
    </location>
</feature>
<sequence>MPEPAQTTSNEDVIQPTQVAGNEEGAPPTVDPTMTRRWITVRDTSGLTHKDAVMLNNLEFLSKQVSMMTEMLANAKVGPRSSKASSRRSSDVSASSRRSSRAGEAEDDAGHEVIQSFVTNNFYFIFESFISTRKHTPCVKRTKNTLAGAKKFRDIAVDQVKDLWAPEAVDEMCARLQSLEEGQLVELYIGLSKRHREEKSKGKTKQVATVTASFTTNAEREESQETEVNTPRGISSKRKAAKRWHAKNEETKIAA</sequence>
<evidence type="ECO:0000313" key="2">
    <source>
        <dbReference type="EMBL" id="KAF4967844.1"/>
    </source>
</evidence>
<dbReference type="Proteomes" id="UP000622797">
    <property type="component" value="Unassembled WGS sequence"/>
</dbReference>
<accession>A0A8H4U190</accession>
<feature type="region of interest" description="Disordered" evidence="1">
    <location>
        <begin position="1"/>
        <end position="35"/>
    </location>
</feature>
<feature type="compositionally biased region" description="Basic residues" evidence="1">
    <location>
        <begin position="235"/>
        <end position="245"/>
    </location>
</feature>
<proteinExistence type="predicted"/>
<comment type="caution">
    <text evidence="2">The sequence shown here is derived from an EMBL/GenBank/DDBJ whole genome shotgun (WGS) entry which is preliminary data.</text>
</comment>
<dbReference type="OrthoDB" id="5102566at2759"/>
<gene>
    <name evidence="2" type="ORF">FSARC_4679</name>
</gene>
<organism evidence="2 3">
    <name type="scientific">Fusarium sarcochroum</name>
    <dbReference type="NCBI Taxonomy" id="1208366"/>
    <lineage>
        <taxon>Eukaryota</taxon>
        <taxon>Fungi</taxon>
        <taxon>Dikarya</taxon>
        <taxon>Ascomycota</taxon>
        <taxon>Pezizomycotina</taxon>
        <taxon>Sordariomycetes</taxon>
        <taxon>Hypocreomycetidae</taxon>
        <taxon>Hypocreales</taxon>
        <taxon>Nectriaceae</taxon>
        <taxon>Fusarium</taxon>
        <taxon>Fusarium lateritium species complex</taxon>
    </lineage>
</organism>
<name>A0A8H4U190_9HYPO</name>
<feature type="compositionally biased region" description="Polar residues" evidence="1">
    <location>
        <begin position="206"/>
        <end position="217"/>
    </location>
</feature>
<keyword evidence="3" id="KW-1185">Reference proteome</keyword>
<dbReference type="AlphaFoldDB" id="A0A8H4U190"/>